<evidence type="ECO:0000313" key="2">
    <source>
        <dbReference type="Proteomes" id="UP000321222"/>
    </source>
</evidence>
<evidence type="ECO:0000313" key="1">
    <source>
        <dbReference type="EMBL" id="QEE50864.1"/>
    </source>
</evidence>
<protein>
    <recommendedName>
        <fullName evidence="3">PKD domain-containing protein</fullName>
    </recommendedName>
</protein>
<sequence length="285" mass="31821">MKNLAKIITVFAAIGMMFSCEPQEDRDSMPALTLAPSDLNFSVTQDPENSNRVIMTNNTEGIIPYWNYVDAQGNDLGHSNKHETSVMFPFAGTYTVYFTAYSKGGAIAAEPVVITIDSNNEEYFSDPEWGMLTNGLDGKTWELDFYDPIGWAGLDFPYNPSGSDYWNWFPDYAGNSWTMEEKDWGEMYFSLDGGYISSVTQTALNSSAQTTKDGGFTFDIENHSLSFTGGVELLYGGDYHPDVSNWTSVKVVELSENSLRLAVIRDQSRTGEGVCLIVFHYKPKE</sequence>
<accession>A0A5B9FV99</accession>
<name>A0A5B9FV99_9FLAO</name>
<keyword evidence="2" id="KW-1185">Reference proteome</keyword>
<gene>
    <name evidence="1" type="ORF">FUA48_15140</name>
</gene>
<dbReference type="AlphaFoldDB" id="A0A5B9FV99"/>
<reference evidence="1 2" key="1">
    <citation type="submission" date="2019-08" db="EMBL/GenBank/DDBJ databases">
        <title>Flavobacterium alkalisoli sp. nov., isolated from rhizosphere soil of Suaeda salsa.</title>
        <authorList>
            <person name="Sun J.-Q."/>
            <person name="Xu L."/>
        </authorList>
    </citation>
    <scope>NUCLEOTIDE SEQUENCE [LARGE SCALE GENOMIC DNA]</scope>
    <source>
        <strain evidence="1 2">XS-5</strain>
    </source>
</reference>
<proteinExistence type="predicted"/>
<dbReference type="PROSITE" id="PS51257">
    <property type="entry name" value="PROKAR_LIPOPROTEIN"/>
    <property type="match status" value="1"/>
</dbReference>
<dbReference type="Proteomes" id="UP000321222">
    <property type="component" value="Chromosome"/>
</dbReference>
<organism evidence="1 2">
    <name type="scientific">Flavobacterium alkalisoli</name>
    <dbReference type="NCBI Taxonomy" id="2602769"/>
    <lineage>
        <taxon>Bacteria</taxon>
        <taxon>Pseudomonadati</taxon>
        <taxon>Bacteroidota</taxon>
        <taxon>Flavobacteriia</taxon>
        <taxon>Flavobacteriales</taxon>
        <taxon>Flavobacteriaceae</taxon>
        <taxon>Flavobacterium</taxon>
    </lineage>
</organism>
<dbReference type="OrthoDB" id="646668at2"/>
<dbReference type="KEGG" id="fak:FUA48_15140"/>
<dbReference type="EMBL" id="CP042831">
    <property type="protein sequence ID" value="QEE50864.1"/>
    <property type="molecule type" value="Genomic_DNA"/>
</dbReference>
<evidence type="ECO:0008006" key="3">
    <source>
        <dbReference type="Google" id="ProtNLM"/>
    </source>
</evidence>
<dbReference type="RefSeq" id="WP_147584308.1">
    <property type="nucleotide sequence ID" value="NZ_CP042831.1"/>
</dbReference>